<organism evidence="1 2">
    <name type="scientific">Funneliformis mosseae</name>
    <name type="common">Endomycorrhizal fungus</name>
    <name type="synonym">Glomus mosseae</name>
    <dbReference type="NCBI Taxonomy" id="27381"/>
    <lineage>
        <taxon>Eukaryota</taxon>
        <taxon>Fungi</taxon>
        <taxon>Fungi incertae sedis</taxon>
        <taxon>Mucoromycota</taxon>
        <taxon>Glomeromycotina</taxon>
        <taxon>Glomeromycetes</taxon>
        <taxon>Glomerales</taxon>
        <taxon>Glomeraceae</taxon>
        <taxon>Funneliformis</taxon>
    </lineage>
</organism>
<evidence type="ECO:0000313" key="2">
    <source>
        <dbReference type="Proteomes" id="UP000789375"/>
    </source>
</evidence>
<protein>
    <submittedName>
        <fullName evidence="1">10746_t:CDS:1</fullName>
    </submittedName>
</protein>
<proteinExistence type="predicted"/>
<keyword evidence="2" id="KW-1185">Reference proteome</keyword>
<dbReference type="Proteomes" id="UP000789375">
    <property type="component" value="Unassembled WGS sequence"/>
</dbReference>
<evidence type="ECO:0000313" key="1">
    <source>
        <dbReference type="EMBL" id="CAG8619933.1"/>
    </source>
</evidence>
<dbReference type="EMBL" id="CAJVPP010003071">
    <property type="protein sequence ID" value="CAG8619933.1"/>
    <property type="molecule type" value="Genomic_DNA"/>
</dbReference>
<accession>A0A9N9GRA4</accession>
<sequence length="149" mass="17644">MNISDHHIVIATITNFLDIKFHKRNIPKKISFNFDNMNKTKLDTLLNGSQLKLINQETYWTHFLLNKHWDLFKDLLINAAEKCIPIRKSSGQFKYPRPPDFKTHPHLDYPFNFVDLLLSDTILLLKVLLCKTKIYENEYKLASIQKNLE</sequence>
<comment type="caution">
    <text evidence="1">The sequence shown here is derived from an EMBL/GenBank/DDBJ whole genome shotgun (WGS) entry which is preliminary data.</text>
</comment>
<gene>
    <name evidence="1" type="ORF">FMOSSE_LOCUS9927</name>
</gene>
<dbReference type="AlphaFoldDB" id="A0A9N9GRA4"/>
<name>A0A9N9GRA4_FUNMO</name>
<reference evidence="1" key="1">
    <citation type="submission" date="2021-06" db="EMBL/GenBank/DDBJ databases">
        <authorList>
            <person name="Kallberg Y."/>
            <person name="Tangrot J."/>
            <person name="Rosling A."/>
        </authorList>
    </citation>
    <scope>NUCLEOTIDE SEQUENCE</scope>
    <source>
        <strain evidence="1">87-6 pot B 2015</strain>
    </source>
</reference>